<reference evidence="3" key="1">
    <citation type="journal article" date="2014" name="Proc. Natl. Acad. Sci. U.S.A.">
        <title>Extensive sampling of basidiomycete genomes demonstrates inadequacy of the white-rot/brown-rot paradigm for wood decay fungi.</title>
        <authorList>
            <person name="Riley R."/>
            <person name="Salamov A.A."/>
            <person name="Brown D.W."/>
            <person name="Nagy L.G."/>
            <person name="Floudas D."/>
            <person name="Held B.W."/>
            <person name="Levasseur A."/>
            <person name="Lombard V."/>
            <person name="Morin E."/>
            <person name="Otillar R."/>
            <person name="Lindquist E.A."/>
            <person name="Sun H."/>
            <person name="LaButti K.M."/>
            <person name="Schmutz J."/>
            <person name="Jabbour D."/>
            <person name="Luo H."/>
            <person name="Baker S.E."/>
            <person name="Pisabarro A.G."/>
            <person name="Walton J.D."/>
            <person name="Blanchette R.A."/>
            <person name="Henrissat B."/>
            <person name="Martin F."/>
            <person name="Cullen D."/>
            <person name="Hibbett D.S."/>
            <person name="Grigoriev I.V."/>
        </authorList>
    </citation>
    <scope>NUCLEOTIDE SEQUENCE [LARGE SCALE GENOMIC DNA]</scope>
    <source>
        <strain evidence="3">CBS 339.88</strain>
    </source>
</reference>
<dbReference type="InterPro" id="IPR027417">
    <property type="entry name" value="P-loop_NTPase"/>
</dbReference>
<dbReference type="EMBL" id="KL142372">
    <property type="protein sequence ID" value="KDR80469.1"/>
    <property type="molecule type" value="Genomic_DNA"/>
</dbReference>
<protein>
    <recommendedName>
        <fullName evidence="1">G domain-containing protein</fullName>
    </recommendedName>
</protein>
<proteinExistence type="predicted"/>
<sequence length="209" mass="22939">NILIFGETGAGKSSVLNMIAGKVIASVSGDAEGHTFKSTPYLVNVNGATQVRFWDTAGLNEGEHGTVPAVQAMKNLQDLVGNMQGVSLLLFCIRGSRFREIWKINYDLFAGVICQGKVPVVLLVTGLENESPMENWWTENSEEIVKRGMTFGGHACITSTRGKQLKSGEYRYQEEFDESEIAVRKVVVDHCLGTPQMFDSGTWLSEITS</sequence>
<dbReference type="CDD" id="cd00882">
    <property type="entry name" value="Ras_like_GTPase"/>
    <property type="match status" value="1"/>
</dbReference>
<dbReference type="OrthoDB" id="8954335at2759"/>
<dbReference type="GO" id="GO:0005525">
    <property type="term" value="F:GTP binding"/>
    <property type="evidence" value="ECO:0007669"/>
    <property type="project" value="InterPro"/>
</dbReference>
<dbReference type="STRING" id="685588.A0A067TKQ7"/>
<keyword evidence="3" id="KW-1185">Reference proteome</keyword>
<name>A0A067TKQ7_GALM3</name>
<feature type="domain" description="G" evidence="1">
    <location>
        <begin position="2"/>
        <end position="94"/>
    </location>
</feature>
<dbReference type="SUPFAM" id="SSF52540">
    <property type="entry name" value="P-loop containing nucleoside triphosphate hydrolases"/>
    <property type="match status" value="1"/>
</dbReference>
<feature type="non-terminal residue" evidence="2">
    <location>
        <position position="1"/>
    </location>
</feature>
<dbReference type="Proteomes" id="UP000027222">
    <property type="component" value="Unassembled WGS sequence"/>
</dbReference>
<feature type="non-terminal residue" evidence="2">
    <location>
        <position position="209"/>
    </location>
</feature>
<dbReference type="AlphaFoldDB" id="A0A067TKQ7"/>
<evidence type="ECO:0000313" key="2">
    <source>
        <dbReference type="EMBL" id="KDR80469.1"/>
    </source>
</evidence>
<dbReference type="Pfam" id="PF01926">
    <property type="entry name" value="MMR_HSR1"/>
    <property type="match status" value="1"/>
</dbReference>
<evidence type="ECO:0000313" key="3">
    <source>
        <dbReference type="Proteomes" id="UP000027222"/>
    </source>
</evidence>
<evidence type="ECO:0000259" key="1">
    <source>
        <dbReference type="Pfam" id="PF01926"/>
    </source>
</evidence>
<dbReference type="HOGENOM" id="CLU_050405_1_0_1"/>
<organism evidence="2 3">
    <name type="scientific">Galerina marginata (strain CBS 339.88)</name>
    <dbReference type="NCBI Taxonomy" id="685588"/>
    <lineage>
        <taxon>Eukaryota</taxon>
        <taxon>Fungi</taxon>
        <taxon>Dikarya</taxon>
        <taxon>Basidiomycota</taxon>
        <taxon>Agaricomycotina</taxon>
        <taxon>Agaricomycetes</taxon>
        <taxon>Agaricomycetidae</taxon>
        <taxon>Agaricales</taxon>
        <taxon>Agaricineae</taxon>
        <taxon>Strophariaceae</taxon>
        <taxon>Galerina</taxon>
    </lineage>
</organism>
<dbReference type="Gene3D" id="3.40.50.300">
    <property type="entry name" value="P-loop containing nucleotide triphosphate hydrolases"/>
    <property type="match status" value="1"/>
</dbReference>
<dbReference type="PROSITE" id="PS00675">
    <property type="entry name" value="SIGMA54_INTERACT_1"/>
    <property type="match status" value="1"/>
</dbReference>
<dbReference type="InterPro" id="IPR025662">
    <property type="entry name" value="Sigma_54_int_dom_ATP-bd_1"/>
</dbReference>
<gene>
    <name evidence="2" type="ORF">GALMADRAFT_16684</name>
</gene>
<dbReference type="InterPro" id="IPR006073">
    <property type="entry name" value="GTP-bd"/>
</dbReference>
<accession>A0A067TKQ7</accession>